<keyword evidence="2" id="KW-1185">Reference proteome</keyword>
<gene>
    <name evidence="1" type="ORF">OWV82_021916</name>
</gene>
<reference evidence="1 2" key="1">
    <citation type="journal article" date="2023" name="Science">
        <title>Complex scaffold remodeling in plant triterpene biosynthesis.</title>
        <authorList>
            <person name="De La Pena R."/>
            <person name="Hodgson H."/>
            <person name="Liu J.C."/>
            <person name="Stephenson M.J."/>
            <person name="Martin A.C."/>
            <person name="Owen C."/>
            <person name="Harkess A."/>
            <person name="Leebens-Mack J."/>
            <person name="Jimenez L.E."/>
            <person name="Osbourn A."/>
            <person name="Sattely E.S."/>
        </authorList>
    </citation>
    <scope>NUCLEOTIDE SEQUENCE [LARGE SCALE GENOMIC DNA]</scope>
    <source>
        <strain evidence="2">cv. JPN11</strain>
        <tissue evidence="1">Leaf</tissue>
    </source>
</reference>
<dbReference type="Proteomes" id="UP001164539">
    <property type="component" value="Chromosome 12"/>
</dbReference>
<evidence type="ECO:0000313" key="1">
    <source>
        <dbReference type="EMBL" id="KAJ4705092.1"/>
    </source>
</evidence>
<protein>
    <submittedName>
        <fullName evidence="1">Cytochrome P450 family protein</fullName>
    </submittedName>
</protein>
<evidence type="ECO:0000313" key="2">
    <source>
        <dbReference type="Proteomes" id="UP001164539"/>
    </source>
</evidence>
<proteinExistence type="predicted"/>
<comment type="caution">
    <text evidence="1">The sequence shown here is derived from an EMBL/GenBank/DDBJ whole genome shotgun (WGS) entry which is preliminary data.</text>
</comment>
<sequence>MEWAAEYFVICSIIIIWVCLKLQQRRKRNYKRLPPGPPGWPIFGNMFDLGTMPHRTLAKLRHQYGDVIWLKFGAINTMAILSTRAATDFFKHHDLSFAERKVTETMRVYDYHKSSLALAPYGSFWRVLRRLVTVEMLVNKRINETASIRRKCVDNMLEWIIEQQREESRGIHIARFVFLSTFNLLGNLMLSRDLLDPESKDGAEFFAAMMGSMEWSGHANMADFFPWLRWLDPQGLKRKMRRDLGKALEIASKFVKERMEGNEDKRNDFLDVLLEFQANGNGNVIDPPIISEQDLNIFILEIFLAGSETTSSTIEWAMTELLCKAESLNKAKAELSQVVGKSRMVEENDIDKLPYLQAVIKETLRLHPPIPFLVPRRAMEDTNFQGYDIPKDTQVFVNAWAIGRDPDVWDEPFCFKPERFLDSKVDYKGQNYELIPFGAGRRMCAGIPLAHRMLHLILGSLLHQFDWELDSDISKEQMDMEDKLGIVMRKAVPLVAVPKRALSN</sequence>
<accession>A0ACC1X1C8</accession>
<organism evidence="1 2">
    <name type="scientific">Melia azedarach</name>
    <name type="common">Chinaberry tree</name>
    <dbReference type="NCBI Taxonomy" id="155640"/>
    <lineage>
        <taxon>Eukaryota</taxon>
        <taxon>Viridiplantae</taxon>
        <taxon>Streptophyta</taxon>
        <taxon>Embryophyta</taxon>
        <taxon>Tracheophyta</taxon>
        <taxon>Spermatophyta</taxon>
        <taxon>Magnoliopsida</taxon>
        <taxon>eudicotyledons</taxon>
        <taxon>Gunneridae</taxon>
        <taxon>Pentapetalae</taxon>
        <taxon>rosids</taxon>
        <taxon>malvids</taxon>
        <taxon>Sapindales</taxon>
        <taxon>Meliaceae</taxon>
        <taxon>Melia</taxon>
    </lineage>
</organism>
<dbReference type="EMBL" id="CM051405">
    <property type="protein sequence ID" value="KAJ4705092.1"/>
    <property type="molecule type" value="Genomic_DNA"/>
</dbReference>
<name>A0ACC1X1C8_MELAZ</name>